<dbReference type="InterPro" id="IPR013497">
    <property type="entry name" value="Topo_IA_cen"/>
</dbReference>
<dbReference type="SMART" id="SM00493">
    <property type="entry name" value="TOPRIM"/>
    <property type="match status" value="1"/>
</dbReference>
<evidence type="ECO:0000256" key="2">
    <source>
        <dbReference type="ARBA" id="ARBA00009446"/>
    </source>
</evidence>
<evidence type="ECO:0000256" key="10">
    <source>
        <dbReference type="ARBA" id="ARBA00032877"/>
    </source>
</evidence>
<dbReference type="InterPro" id="IPR013824">
    <property type="entry name" value="Topo_IA_cen_sub1"/>
</dbReference>
<dbReference type="EMBL" id="JBHSAJ010000182">
    <property type="protein sequence ID" value="MFC3938546.1"/>
    <property type="molecule type" value="Genomic_DNA"/>
</dbReference>
<evidence type="ECO:0000256" key="8">
    <source>
        <dbReference type="ARBA" id="ARBA00031985"/>
    </source>
</evidence>
<comment type="caution">
    <text evidence="13">The sequence shown here is derived from an EMBL/GenBank/DDBJ whole genome shotgun (WGS) entry which is preliminary data.</text>
</comment>
<dbReference type="RefSeq" id="WP_055400119.1">
    <property type="nucleotide sequence ID" value="NZ_JAMXAX010000022.1"/>
</dbReference>
<dbReference type="Pfam" id="PF01131">
    <property type="entry name" value="Topoisom_bac"/>
    <property type="match status" value="1"/>
</dbReference>
<dbReference type="InterPro" id="IPR023405">
    <property type="entry name" value="Topo_IA_core_domain"/>
</dbReference>
<dbReference type="InterPro" id="IPR025589">
    <property type="entry name" value="Toprim_C_rpt"/>
</dbReference>
<evidence type="ECO:0000256" key="9">
    <source>
        <dbReference type="ARBA" id="ARBA00032235"/>
    </source>
</evidence>
<dbReference type="GO" id="GO:0016853">
    <property type="term" value="F:isomerase activity"/>
    <property type="evidence" value="ECO:0007669"/>
    <property type="project" value="UniProtKB-KW"/>
</dbReference>
<sequence length="820" mass="89341">MTTLVIAEKNSVAADIAKALGGFNRRGSVFERPDVLITGAVGHLVELHVPAASEAPRGFAGLPLLPERFDLRVIEKTQAQFDVIASLMRRQDVTTVVNACDAGREGELIFRLILEKANCRKPVKRMWCQSMTQDALRSAFHAARPGATLDNLAAAARSRSEADWLIGINASRAVMSTRELQSGIRESASAGRVQTPTLALVVDREREISQFKARDFWELVGTFGARAGSYKGKWRVTAAGDTPEEASSDKASGEKNGSRLFDKWAAEALLAQCAGRPVEKVDEVVKPATQHPPRLFDLTTLQREANKRFKFPVQKTLDIAQSLYERHKMTTYPRTDSSALPEDYLDTAKTTMEALRATPWGHLAEKALTGGMVRFNKRIFDNTKISDHFAIVPTGVISDQLSDDEKRIYELVARRFIAAFFPSAQFVNTVRTTLVAGQTFISKGRVLQSAGWLEVLDELGDDGKPVHAGETSLCALSDGEIPQVQDLQLVAGKTTPPLRYTEATLLGAMETAGKLVDDEEQRAAMKDKGLGTPATRAATIEGLLDDGKSYGRTKEPYLLRTKGYLAPTEKACSLIDLLRGCGAGFLASAQTTGEWEHRLALVEKGQLQREAFMAALRENASNLVDKLQGAAVAMPAKDAPSLAAPCPQCRAHVLALPGVFRCASGCGYEQRREIATRRLSDEEMSRLLNGEALERLQGFYSPKKNANFIAGLKLDGKALTFVFDADSAGGTATCRCLKCGGTAYIKPALAQCPGCGLKVWREICGRTLTDNMLRQLLEKGSIAAVRGFVSPRTKNKFDAGLKLVAETGKLDFVWLDRSKG</sequence>
<comment type="catalytic activity">
    <reaction evidence="1">
        <text>ATP-independent breakage of single-stranded DNA, followed by passage and rejoining.</text>
        <dbReference type="EC" id="5.6.2.1"/>
    </reaction>
</comment>
<dbReference type="PANTHER" id="PTHR11390:SF21">
    <property type="entry name" value="DNA TOPOISOMERASE 3-ALPHA"/>
    <property type="match status" value="1"/>
</dbReference>
<dbReference type="InterPro" id="IPR006171">
    <property type="entry name" value="TOPRIM_dom"/>
</dbReference>
<keyword evidence="5" id="KW-0238">DNA-binding</keyword>
<dbReference type="SMART" id="SM00436">
    <property type="entry name" value="TOP1Bc"/>
    <property type="match status" value="1"/>
</dbReference>
<accession>A0ABV8DIZ1</accession>
<dbReference type="SUPFAM" id="SSF56712">
    <property type="entry name" value="Prokaryotic type I DNA topoisomerase"/>
    <property type="match status" value="1"/>
</dbReference>
<dbReference type="PROSITE" id="PS00396">
    <property type="entry name" value="TOPO_IA_1"/>
    <property type="match status" value="1"/>
</dbReference>
<dbReference type="InterPro" id="IPR013825">
    <property type="entry name" value="Topo_IA_cen_sub2"/>
</dbReference>
<keyword evidence="14" id="KW-1185">Reference proteome</keyword>
<keyword evidence="4" id="KW-0799">Topoisomerase</keyword>
<dbReference type="CDD" id="cd03362">
    <property type="entry name" value="TOPRIM_TopoIA_TopoIII"/>
    <property type="match status" value="1"/>
</dbReference>
<proteinExistence type="inferred from homology"/>
<dbReference type="Pfam" id="PF13342">
    <property type="entry name" value="Toprim_Crpt"/>
    <property type="match status" value="2"/>
</dbReference>
<dbReference type="Proteomes" id="UP001595693">
    <property type="component" value="Unassembled WGS sequence"/>
</dbReference>
<protein>
    <recommendedName>
        <fullName evidence="3">DNA topoisomerase</fullName>
        <ecNumber evidence="3">5.6.2.1</ecNumber>
    </recommendedName>
    <alternativeName>
        <fullName evidence="10">Omega-protein</fullName>
    </alternativeName>
    <alternativeName>
        <fullName evidence="9">Relaxing enzyme</fullName>
    </alternativeName>
    <alternativeName>
        <fullName evidence="7">Swivelase</fullName>
    </alternativeName>
    <alternativeName>
        <fullName evidence="8">Untwisting enzyme</fullName>
    </alternativeName>
</protein>
<evidence type="ECO:0000313" key="14">
    <source>
        <dbReference type="Proteomes" id="UP001595693"/>
    </source>
</evidence>
<evidence type="ECO:0000256" key="1">
    <source>
        <dbReference type="ARBA" id="ARBA00000213"/>
    </source>
</evidence>
<dbReference type="Gene3D" id="3.40.50.140">
    <property type="match status" value="1"/>
</dbReference>
<organism evidence="13 14">
    <name type="scientific">Acidovorax facilis</name>
    <dbReference type="NCBI Taxonomy" id="12917"/>
    <lineage>
        <taxon>Bacteria</taxon>
        <taxon>Pseudomonadati</taxon>
        <taxon>Pseudomonadota</taxon>
        <taxon>Betaproteobacteria</taxon>
        <taxon>Burkholderiales</taxon>
        <taxon>Comamonadaceae</taxon>
        <taxon>Acidovorax</taxon>
    </lineage>
</organism>
<dbReference type="Gene3D" id="1.10.460.10">
    <property type="entry name" value="Topoisomerase I, domain 2"/>
    <property type="match status" value="1"/>
</dbReference>
<dbReference type="PRINTS" id="PR00417">
    <property type="entry name" value="PRTPISMRASEI"/>
</dbReference>
<evidence type="ECO:0000259" key="11">
    <source>
        <dbReference type="PROSITE" id="PS50880"/>
    </source>
</evidence>
<dbReference type="Gene3D" id="2.70.20.10">
    <property type="entry name" value="Topoisomerase I, domain 3"/>
    <property type="match status" value="1"/>
</dbReference>
<dbReference type="PROSITE" id="PS50880">
    <property type="entry name" value="TOPRIM"/>
    <property type="match status" value="1"/>
</dbReference>
<dbReference type="InterPro" id="IPR003601">
    <property type="entry name" value="Topo_IA_2"/>
</dbReference>
<dbReference type="PROSITE" id="PS52039">
    <property type="entry name" value="TOPO_IA_2"/>
    <property type="match status" value="1"/>
</dbReference>
<evidence type="ECO:0000313" key="13">
    <source>
        <dbReference type="EMBL" id="MFC3938546.1"/>
    </source>
</evidence>
<evidence type="ECO:0000256" key="7">
    <source>
        <dbReference type="ARBA" id="ARBA00030003"/>
    </source>
</evidence>
<dbReference type="InterPro" id="IPR023406">
    <property type="entry name" value="Topo_IA_AS"/>
</dbReference>
<evidence type="ECO:0000256" key="6">
    <source>
        <dbReference type="ARBA" id="ARBA00023235"/>
    </source>
</evidence>
<evidence type="ECO:0000259" key="12">
    <source>
        <dbReference type="PROSITE" id="PS52039"/>
    </source>
</evidence>
<dbReference type="Pfam" id="PF01751">
    <property type="entry name" value="Toprim"/>
    <property type="match status" value="1"/>
</dbReference>
<comment type="similarity">
    <text evidence="2">Belongs to the type IA topoisomerase family.</text>
</comment>
<keyword evidence="6 13" id="KW-0413">Isomerase</keyword>
<gene>
    <name evidence="13" type="ORF">ACFOW3_28395</name>
</gene>
<evidence type="ECO:0000256" key="4">
    <source>
        <dbReference type="ARBA" id="ARBA00023029"/>
    </source>
</evidence>
<feature type="domain" description="Topo IA-type catalytic" evidence="12">
    <location>
        <begin position="149"/>
        <end position="624"/>
    </location>
</feature>
<dbReference type="InterPro" id="IPR000380">
    <property type="entry name" value="Topo_IA"/>
</dbReference>
<dbReference type="Gene3D" id="1.10.290.10">
    <property type="entry name" value="Topoisomerase I, domain 4"/>
    <property type="match status" value="1"/>
</dbReference>
<dbReference type="InterPro" id="IPR013826">
    <property type="entry name" value="Topo_IA_cen_sub3"/>
</dbReference>
<dbReference type="SMART" id="SM00437">
    <property type="entry name" value="TOP1Ac"/>
    <property type="match status" value="1"/>
</dbReference>
<name>A0ABV8DIZ1_9BURK</name>
<dbReference type="PANTHER" id="PTHR11390">
    <property type="entry name" value="PROKARYOTIC DNA TOPOISOMERASE"/>
    <property type="match status" value="1"/>
</dbReference>
<reference evidence="14" key="1">
    <citation type="journal article" date="2019" name="Int. J. Syst. Evol. Microbiol.">
        <title>The Global Catalogue of Microorganisms (GCM) 10K type strain sequencing project: providing services to taxonomists for standard genome sequencing and annotation.</title>
        <authorList>
            <consortium name="The Broad Institute Genomics Platform"/>
            <consortium name="The Broad Institute Genome Sequencing Center for Infectious Disease"/>
            <person name="Wu L."/>
            <person name="Ma J."/>
        </authorList>
    </citation>
    <scope>NUCLEOTIDE SEQUENCE [LARGE SCALE GENOMIC DNA]</scope>
    <source>
        <strain evidence="14">CCUG 2113</strain>
    </source>
</reference>
<evidence type="ECO:0000256" key="3">
    <source>
        <dbReference type="ARBA" id="ARBA00012891"/>
    </source>
</evidence>
<dbReference type="InterPro" id="IPR003602">
    <property type="entry name" value="Topo_IA_DNA-bd_dom"/>
</dbReference>
<evidence type="ECO:0000256" key="5">
    <source>
        <dbReference type="ARBA" id="ARBA00023125"/>
    </source>
</evidence>
<dbReference type="CDD" id="cd00186">
    <property type="entry name" value="TOP1Ac"/>
    <property type="match status" value="1"/>
</dbReference>
<feature type="domain" description="Toprim" evidence="11">
    <location>
        <begin position="2"/>
        <end position="132"/>
    </location>
</feature>
<dbReference type="EC" id="5.6.2.1" evidence="3"/>
<dbReference type="InterPro" id="IPR034144">
    <property type="entry name" value="TOPRIM_TopoIII"/>
</dbReference>